<feature type="region of interest" description="Disordered" evidence="1">
    <location>
        <begin position="39"/>
        <end position="71"/>
    </location>
</feature>
<gene>
    <name evidence="2" type="ORF">QC764_0059860</name>
</gene>
<proteinExistence type="predicted"/>
<feature type="compositionally biased region" description="Basic and acidic residues" evidence="1">
    <location>
        <begin position="60"/>
        <end position="71"/>
    </location>
</feature>
<keyword evidence="3" id="KW-1185">Reference proteome</keyword>
<organism evidence="2 3">
    <name type="scientific">Podospora pseudoanserina</name>
    <dbReference type="NCBI Taxonomy" id="2609844"/>
    <lineage>
        <taxon>Eukaryota</taxon>
        <taxon>Fungi</taxon>
        <taxon>Dikarya</taxon>
        <taxon>Ascomycota</taxon>
        <taxon>Pezizomycotina</taxon>
        <taxon>Sordariomycetes</taxon>
        <taxon>Sordariomycetidae</taxon>
        <taxon>Sordariales</taxon>
        <taxon>Podosporaceae</taxon>
        <taxon>Podospora</taxon>
    </lineage>
</organism>
<reference evidence="2 3" key="1">
    <citation type="journal article" date="2023" name="bioRxiv">
        <title>High-quality genome assemblies of four members of thePodospora anserinaspecies complex.</title>
        <authorList>
            <person name="Ament-Velasquez S.L."/>
            <person name="Vogan A.A."/>
            <person name="Wallerman O."/>
            <person name="Hartmann F."/>
            <person name="Gautier V."/>
            <person name="Silar P."/>
            <person name="Giraud T."/>
            <person name="Johannesson H."/>
        </authorList>
    </citation>
    <scope>NUCLEOTIDE SEQUENCE [LARGE SCALE GENOMIC DNA]</scope>
    <source>
        <strain evidence="2 3">CBS 124.78</strain>
    </source>
</reference>
<dbReference type="Proteomes" id="UP001323617">
    <property type="component" value="Unassembled WGS sequence"/>
</dbReference>
<evidence type="ECO:0000313" key="2">
    <source>
        <dbReference type="EMBL" id="KAK4676388.1"/>
    </source>
</evidence>
<sequence length="71" mass="7747">MTFIRFSIKTSGGQHRATCEHKNPHHQQAEARSKQGLHVRGAKGAHKTGFDASGIGSSRPRTDYKTGQKAC</sequence>
<evidence type="ECO:0000256" key="1">
    <source>
        <dbReference type="SAM" id="MobiDB-lite"/>
    </source>
</evidence>
<evidence type="ECO:0000313" key="3">
    <source>
        <dbReference type="Proteomes" id="UP001323617"/>
    </source>
</evidence>
<protein>
    <submittedName>
        <fullName evidence="2">Uncharacterized protein</fullName>
    </submittedName>
</protein>
<dbReference type="EMBL" id="JAFFHC010000004">
    <property type="protein sequence ID" value="KAK4676388.1"/>
    <property type="molecule type" value="Genomic_DNA"/>
</dbReference>
<dbReference type="GeneID" id="87961092"/>
<dbReference type="RefSeq" id="XP_062799858.1">
    <property type="nucleotide sequence ID" value="XM_062940494.1"/>
</dbReference>
<comment type="caution">
    <text evidence="2">The sequence shown here is derived from an EMBL/GenBank/DDBJ whole genome shotgun (WGS) entry which is preliminary data.</text>
</comment>
<name>A0ABR0I939_9PEZI</name>
<accession>A0ABR0I939</accession>